<dbReference type="Gene3D" id="6.10.340.10">
    <property type="match status" value="1"/>
</dbReference>
<keyword evidence="3 8" id="KW-0472">Membrane</keyword>
<keyword evidence="12" id="KW-1185">Reference proteome</keyword>
<dbReference type="Pfam" id="PF00015">
    <property type="entry name" value="MCPsignal"/>
    <property type="match status" value="1"/>
</dbReference>
<feature type="coiled-coil region" evidence="7">
    <location>
        <begin position="28"/>
        <end position="55"/>
    </location>
</feature>
<sequence>MKMGTRMLVTLLLIGTIPLTVTGLFFYQQTKQQLLQESSEKLEVLRNNNKELIETYFTERSKNMETLGSSYSTIEGLLELNHAWQSGKDSADYQQVELERGTDYKIFLTRYGLANLYLVNDQGELVYETKRQTDLGANLLSGQYQGTVLGQIVGQVKQKQSSAISDVGQYEPSGGEPAVFMGVPIFDNGAMIGQLVGEIPVTYVSRLLDRREGLGRTGKVYLVGADYLMRSELDLKDNQPTILTSKVETPIVDQAFAQEGGGSIAASDFRGQSVLVSFDKVKVGDLSWAILAEMDMTEIMEGPEQIRDMILLSILAVIVVVAFVAYGTTRGFRRSISLMLQLTEQIGRGDFRVQLREKLLKRKDEAGEIARSLQQMQSQLNETLIQVKQAAVSLAQSTDGIKGNTSAISVSNQQILGVVEHVVAMAGQQANMSSQTLDFVSDLHQEVELVTTHVAKATESSLSMGQYAEAGQSAIRAIVDRMREITEAVGESMRVINGLEERSREISTIIQVITGIAEQTNLLALNAAIEAARAGEHGKGFVVVASEVRKLADATNQAAQKIIGMIAEIQHDTRQAVEQMREGSRKVLLGMETAQQSDELFVSIGQNLQLVSAEVEGVGRAFERMVPNAEKLVAVTREVSAASGETSDGMQGISAAVEEQSAAMELIVHSVGELAVLAEQLDRMLVMFQLESERSDEFGDGN</sequence>
<dbReference type="CDD" id="cd11386">
    <property type="entry name" value="MCP_signal"/>
    <property type="match status" value="1"/>
</dbReference>
<gene>
    <name evidence="11" type="ORF">JOD01_002332</name>
</gene>
<evidence type="ECO:0000313" key="11">
    <source>
        <dbReference type="EMBL" id="MBM7590722.1"/>
    </source>
</evidence>
<dbReference type="Gene3D" id="1.10.287.950">
    <property type="entry name" value="Methyl-accepting chemotaxis protein"/>
    <property type="match status" value="2"/>
</dbReference>
<dbReference type="SUPFAM" id="SSF58104">
    <property type="entry name" value="Methyl-accepting chemotaxis protein (MCP) signaling domain"/>
    <property type="match status" value="1"/>
</dbReference>
<protein>
    <submittedName>
        <fullName evidence="11">Methyl-accepting chemotaxis protein</fullName>
    </submittedName>
</protein>
<dbReference type="Proteomes" id="UP000717624">
    <property type="component" value="Unassembled WGS sequence"/>
</dbReference>
<dbReference type="PROSITE" id="PS50111">
    <property type="entry name" value="CHEMOTAXIS_TRANSDUC_2"/>
    <property type="match status" value="1"/>
</dbReference>
<reference evidence="11" key="1">
    <citation type="submission" date="2021-01" db="EMBL/GenBank/DDBJ databases">
        <title>Genomic Encyclopedia of Type Strains, Phase IV (KMG-IV): sequencing the most valuable type-strain genomes for metagenomic binning, comparative biology and taxonomic classification.</title>
        <authorList>
            <person name="Goeker M."/>
        </authorList>
    </citation>
    <scope>NUCLEOTIDE SEQUENCE</scope>
    <source>
        <strain evidence="11">DSM 25523</strain>
    </source>
</reference>
<proteinExistence type="inferred from homology"/>
<keyword evidence="2" id="KW-1003">Cell membrane</keyword>
<dbReference type="CDD" id="cd06225">
    <property type="entry name" value="HAMP"/>
    <property type="match status" value="1"/>
</dbReference>
<keyword evidence="8" id="KW-1133">Transmembrane helix</keyword>
<evidence type="ECO:0000256" key="1">
    <source>
        <dbReference type="ARBA" id="ARBA00004236"/>
    </source>
</evidence>
<evidence type="ECO:0000259" key="9">
    <source>
        <dbReference type="PROSITE" id="PS50111"/>
    </source>
</evidence>
<feature type="domain" description="Methyl-accepting transducer" evidence="9">
    <location>
        <begin position="404"/>
        <end position="640"/>
    </location>
</feature>
<evidence type="ECO:0000256" key="2">
    <source>
        <dbReference type="ARBA" id="ARBA00022475"/>
    </source>
</evidence>
<dbReference type="RefSeq" id="WP_204518472.1">
    <property type="nucleotide sequence ID" value="NZ_BAABIN010000016.1"/>
</dbReference>
<evidence type="ECO:0000256" key="4">
    <source>
        <dbReference type="ARBA" id="ARBA00023224"/>
    </source>
</evidence>
<comment type="caution">
    <text evidence="11">The sequence shown here is derived from an EMBL/GenBank/DDBJ whole genome shotgun (WGS) entry which is preliminary data.</text>
</comment>
<evidence type="ECO:0000259" key="10">
    <source>
        <dbReference type="PROSITE" id="PS50885"/>
    </source>
</evidence>
<evidence type="ECO:0000313" key="12">
    <source>
        <dbReference type="Proteomes" id="UP000717624"/>
    </source>
</evidence>
<dbReference type="PANTHER" id="PTHR32089:SF112">
    <property type="entry name" value="LYSOZYME-LIKE PROTEIN-RELATED"/>
    <property type="match status" value="1"/>
</dbReference>
<comment type="similarity">
    <text evidence="5">Belongs to the methyl-accepting chemotaxis (MCP) protein family.</text>
</comment>
<evidence type="ECO:0000256" key="7">
    <source>
        <dbReference type="SAM" id="Coils"/>
    </source>
</evidence>
<dbReference type="EMBL" id="JAFBEB010000007">
    <property type="protein sequence ID" value="MBM7590722.1"/>
    <property type="molecule type" value="Genomic_DNA"/>
</dbReference>
<dbReference type="GO" id="GO:0007165">
    <property type="term" value="P:signal transduction"/>
    <property type="evidence" value="ECO:0007669"/>
    <property type="project" value="UniProtKB-KW"/>
</dbReference>
<organism evidence="11 12">
    <name type="scientific">Brevibacillus fulvus</name>
    <dbReference type="NCBI Taxonomy" id="1125967"/>
    <lineage>
        <taxon>Bacteria</taxon>
        <taxon>Bacillati</taxon>
        <taxon>Bacillota</taxon>
        <taxon>Bacilli</taxon>
        <taxon>Bacillales</taxon>
        <taxon>Paenibacillaceae</taxon>
        <taxon>Brevibacillus</taxon>
    </lineage>
</organism>
<dbReference type="GO" id="GO:0005886">
    <property type="term" value="C:plasma membrane"/>
    <property type="evidence" value="ECO:0007669"/>
    <property type="project" value="UniProtKB-SubCell"/>
</dbReference>
<dbReference type="GO" id="GO:0006935">
    <property type="term" value="P:chemotaxis"/>
    <property type="evidence" value="ECO:0007669"/>
    <property type="project" value="InterPro"/>
</dbReference>
<dbReference type="GO" id="GO:0004888">
    <property type="term" value="F:transmembrane signaling receptor activity"/>
    <property type="evidence" value="ECO:0007669"/>
    <property type="project" value="InterPro"/>
</dbReference>
<accession>A0A938XV76</accession>
<evidence type="ECO:0000256" key="5">
    <source>
        <dbReference type="ARBA" id="ARBA00029447"/>
    </source>
</evidence>
<evidence type="ECO:0000256" key="6">
    <source>
        <dbReference type="PROSITE-ProRule" id="PRU00284"/>
    </source>
</evidence>
<name>A0A938XV76_9BACL</name>
<comment type="subcellular location">
    <subcellularLocation>
        <location evidence="1">Cell membrane</location>
    </subcellularLocation>
</comment>
<dbReference type="InterPro" id="IPR004089">
    <property type="entry name" value="MCPsignal_dom"/>
</dbReference>
<dbReference type="SMART" id="SM00283">
    <property type="entry name" value="MA"/>
    <property type="match status" value="1"/>
</dbReference>
<evidence type="ECO:0000256" key="3">
    <source>
        <dbReference type="ARBA" id="ARBA00023136"/>
    </source>
</evidence>
<dbReference type="PROSITE" id="PS50885">
    <property type="entry name" value="HAMP"/>
    <property type="match status" value="1"/>
</dbReference>
<feature type="domain" description="HAMP" evidence="10">
    <location>
        <begin position="330"/>
        <end position="385"/>
    </location>
</feature>
<dbReference type="InterPro" id="IPR004090">
    <property type="entry name" value="Chemotax_Me-accpt_rcpt"/>
</dbReference>
<dbReference type="AlphaFoldDB" id="A0A938XV76"/>
<dbReference type="PRINTS" id="PR00260">
    <property type="entry name" value="CHEMTRNSDUCR"/>
</dbReference>
<keyword evidence="4 6" id="KW-0807">Transducer</keyword>
<dbReference type="InterPro" id="IPR003660">
    <property type="entry name" value="HAMP_dom"/>
</dbReference>
<keyword evidence="7" id="KW-0175">Coiled coil</keyword>
<dbReference type="PANTHER" id="PTHR32089">
    <property type="entry name" value="METHYL-ACCEPTING CHEMOTAXIS PROTEIN MCPB"/>
    <property type="match status" value="1"/>
</dbReference>
<keyword evidence="8" id="KW-0812">Transmembrane</keyword>
<evidence type="ECO:0000256" key="8">
    <source>
        <dbReference type="SAM" id="Phobius"/>
    </source>
</evidence>
<dbReference type="SMART" id="SM00304">
    <property type="entry name" value="HAMP"/>
    <property type="match status" value="1"/>
</dbReference>
<feature type="transmembrane region" description="Helical" evidence="8">
    <location>
        <begin position="309"/>
        <end position="329"/>
    </location>
</feature>